<sequence>MNDDLNSRLEAIDADCEKTAKAELDELFETTPSTAGSTSRGPSPQAAEAIWLRLIGCKEQEFIQEIRTAKQKKIGGNSMGAAGEAKSVEKAINDLLADERYLARMRDFYAQVAGETVSETSQAQAKRLDLIDTTYRTGVENALRRARENVLSELKLNRVSKEDDAAFLSQWKQYSTLSPWRAIWTIVLLSLTSYLIAFIIASEAFRALLERFGWSTGTGM</sequence>
<feature type="transmembrane region" description="Helical" evidence="1">
    <location>
        <begin position="182"/>
        <end position="201"/>
    </location>
</feature>
<dbReference type="Proteomes" id="UP000183898">
    <property type="component" value="Unassembled WGS sequence"/>
</dbReference>
<proteinExistence type="predicted"/>
<evidence type="ECO:0000256" key="1">
    <source>
        <dbReference type="SAM" id="Phobius"/>
    </source>
</evidence>
<accession>A0A1H8LIR9</accession>
<keyword evidence="1" id="KW-1133">Transmembrane helix</keyword>
<protein>
    <submittedName>
        <fullName evidence="2">Uncharacterized protein</fullName>
    </submittedName>
</protein>
<organism evidence="2 3">
    <name type="scientific">Nitrosospira multiformis</name>
    <dbReference type="NCBI Taxonomy" id="1231"/>
    <lineage>
        <taxon>Bacteria</taxon>
        <taxon>Pseudomonadati</taxon>
        <taxon>Pseudomonadota</taxon>
        <taxon>Betaproteobacteria</taxon>
        <taxon>Nitrosomonadales</taxon>
        <taxon>Nitrosomonadaceae</taxon>
        <taxon>Nitrosospira</taxon>
    </lineage>
</organism>
<evidence type="ECO:0000313" key="3">
    <source>
        <dbReference type="Proteomes" id="UP000183898"/>
    </source>
</evidence>
<gene>
    <name evidence="2" type="ORF">SAMN05216404_110120</name>
</gene>
<dbReference type="RefSeq" id="WP_074747645.1">
    <property type="nucleotide sequence ID" value="NZ_FOCT01000010.1"/>
</dbReference>
<evidence type="ECO:0000313" key="2">
    <source>
        <dbReference type="EMBL" id="SEO05061.1"/>
    </source>
</evidence>
<dbReference type="AlphaFoldDB" id="A0A1H8LIR9"/>
<keyword evidence="1" id="KW-0472">Membrane</keyword>
<dbReference type="EMBL" id="FOCT01000010">
    <property type="protein sequence ID" value="SEO05061.1"/>
    <property type="molecule type" value="Genomic_DNA"/>
</dbReference>
<reference evidence="2 3" key="1">
    <citation type="submission" date="2016-10" db="EMBL/GenBank/DDBJ databases">
        <authorList>
            <person name="de Groot N.N."/>
        </authorList>
    </citation>
    <scope>NUCLEOTIDE SEQUENCE [LARGE SCALE GENOMIC DNA]</scope>
    <source>
        <strain evidence="2 3">Nl18</strain>
    </source>
</reference>
<keyword evidence="1" id="KW-0812">Transmembrane</keyword>
<name>A0A1H8LIR9_9PROT</name>